<name>A0ABN6N8F3_9BACT</name>
<sequence>MREATGTVLRYIGDQNGAAIALHLDDGCRVNLLVAPAVVNALTEKYAVPQPDGCLDMAPFIGLRVRFVESATGIITKLSLVE</sequence>
<keyword evidence="2" id="KW-1185">Reference proteome</keyword>
<dbReference type="EMBL" id="AP025592">
    <property type="protein sequence ID" value="BDG08227.1"/>
    <property type="molecule type" value="Genomic_DNA"/>
</dbReference>
<dbReference type="RefSeq" id="WP_248345411.1">
    <property type="nucleotide sequence ID" value="NZ_AP025592.1"/>
</dbReference>
<gene>
    <name evidence="1" type="ORF">AMPC_13400</name>
</gene>
<accession>A0ABN6N8F3</accession>
<proteinExistence type="predicted"/>
<organism evidence="1 2">
    <name type="scientific">Anaeromyxobacter paludicola</name>
    <dbReference type="NCBI Taxonomy" id="2918171"/>
    <lineage>
        <taxon>Bacteria</taxon>
        <taxon>Pseudomonadati</taxon>
        <taxon>Myxococcota</taxon>
        <taxon>Myxococcia</taxon>
        <taxon>Myxococcales</taxon>
        <taxon>Cystobacterineae</taxon>
        <taxon>Anaeromyxobacteraceae</taxon>
        <taxon>Anaeromyxobacter</taxon>
    </lineage>
</organism>
<protein>
    <submittedName>
        <fullName evidence="1">Uncharacterized protein</fullName>
    </submittedName>
</protein>
<evidence type="ECO:0000313" key="2">
    <source>
        <dbReference type="Proteomes" id="UP001162734"/>
    </source>
</evidence>
<reference evidence="2" key="1">
    <citation type="journal article" date="2022" name="Int. J. Syst. Evol. Microbiol.">
        <title>Anaeromyxobacter oryzae sp. nov., Anaeromyxobacter diazotrophicus sp. nov. and Anaeromyxobacter paludicola sp. nov., isolated from paddy soils.</title>
        <authorList>
            <person name="Itoh H."/>
            <person name="Xu Z."/>
            <person name="Mise K."/>
            <person name="Masuda Y."/>
            <person name="Ushijima N."/>
            <person name="Hayakawa C."/>
            <person name="Shiratori Y."/>
            <person name="Senoo K."/>
        </authorList>
    </citation>
    <scope>NUCLEOTIDE SEQUENCE [LARGE SCALE GENOMIC DNA]</scope>
    <source>
        <strain evidence="2">Red630</strain>
    </source>
</reference>
<dbReference type="Proteomes" id="UP001162734">
    <property type="component" value="Chromosome"/>
</dbReference>
<evidence type="ECO:0000313" key="1">
    <source>
        <dbReference type="EMBL" id="BDG08227.1"/>
    </source>
</evidence>